<sequence>MHQVCHIGSFFLYRPIIFITLMKVDKSFYIALYIQSPWSRTSPNINKP</sequence>
<name>A0A2P2P8T6_RHIMU</name>
<organism evidence="1">
    <name type="scientific">Rhizophora mucronata</name>
    <name type="common">Asiatic mangrove</name>
    <dbReference type="NCBI Taxonomy" id="61149"/>
    <lineage>
        <taxon>Eukaryota</taxon>
        <taxon>Viridiplantae</taxon>
        <taxon>Streptophyta</taxon>
        <taxon>Embryophyta</taxon>
        <taxon>Tracheophyta</taxon>
        <taxon>Spermatophyta</taxon>
        <taxon>Magnoliopsida</taxon>
        <taxon>eudicotyledons</taxon>
        <taxon>Gunneridae</taxon>
        <taxon>Pentapetalae</taxon>
        <taxon>rosids</taxon>
        <taxon>fabids</taxon>
        <taxon>Malpighiales</taxon>
        <taxon>Rhizophoraceae</taxon>
        <taxon>Rhizophora</taxon>
    </lineage>
</organism>
<accession>A0A2P2P8T6</accession>
<dbReference type="EMBL" id="GGEC01070635">
    <property type="protein sequence ID" value="MBX51119.1"/>
    <property type="molecule type" value="Transcribed_RNA"/>
</dbReference>
<proteinExistence type="predicted"/>
<reference evidence="1" key="1">
    <citation type="submission" date="2018-02" db="EMBL/GenBank/DDBJ databases">
        <title>Rhizophora mucronata_Transcriptome.</title>
        <authorList>
            <person name="Meera S.P."/>
            <person name="Sreeshan A."/>
            <person name="Augustine A."/>
        </authorList>
    </citation>
    <scope>NUCLEOTIDE SEQUENCE</scope>
    <source>
        <tissue evidence="1">Leaf</tissue>
    </source>
</reference>
<dbReference type="AlphaFoldDB" id="A0A2P2P8T6"/>
<evidence type="ECO:0000313" key="1">
    <source>
        <dbReference type="EMBL" id="MBX51119.1"/>
    </source>
</evidence>
<protein>
    <submittedName>
        <fullName evidence="1">Uncharacterized protein</fullName>
    </submittedName>
</protein>